<feature type="coiled-coil region" evidence="1">
    <location>
        <begin position="156"/>
        <end position="222"/>
    </location>
</feature>
<dbReference type="EMBL" id="LSRX01000251">
    <property type="protein sequence ID" value="OLQ02873.1"/>
    <property type="molecule type" value="Genomic_DNA"/>
</dbReference>
<gene>
    <name evidence="3" type="primary">PPP1R21</name>
    <name evidence="3" type="ORF">AK812_SmicGene14241</name>
</gene>
<comment type="caution">
    <text evidence="3">The sequence shown here is derived from an EMBL/GenBank/DDBJ whole genome shotgun (WGS) entry which is preliminary data.</text>
</comment>
<dbReference type="SMART" id="SM01254">
    <property type="entry name" value="KLRAQ"/>
    <property type="match status" value="1"/>
</dbReference>
<keyword evidence="1" id="KW-0175">Coiled coil</keyword>
<evidence type="ECO:0000313" key="3">
    <source>
        <dbReference type="EMBL" id="OLQ02873.1"/>
    </source>
</evidence>
<dbReference type="GO" id="GO:0016020">
    <property type="term" value="C:membrane"/>
    <property type="evidence" value="ECO:0007669"/>
    <property type="project" value="TreeGrafter"/>
</dbReference>
<evidence type="ECO:0000313" key="4">
    <source>
        <dbReference type="Proteomes" id="UP000186817"/>
    </source>
</evidence>
<dbReference type="GO" id="GO:0005769">
    <property type="term" value="C:early endosome"/>
    <property type="evidence" value="ECO:0007669"/>
    <property type="project" value="TreeGrafter"/>
</dbReference>
<feature type="coiled-coil region" evidence="1">
    <location>
        <begin position="96"/>
        <end position="123"/>
    </location>
</feature>
<evidence type="ECO:0000256" key="1">
    <source>
        <dbReference type="SAM" id="Coils"/>
    </source>
</evidence>
<dbReference type="PANTHER" id="PTHR21448">
    <property type="entry name" value="SMOOTH MUSCLE MYOSIN HEAVY CHAIN-RELATED"/>
    <property type="match status" value="1"/>
</dbReference>
<protein>
    <submittedName>
        <fullName evidence="3">Protein phosphatase 1 regulatory subunit 21</fullName>
    </submittedName>
</protein>
<dbReference type="Proteomes" id="UP000186817">
    <property type="component" value="Unassembled WGS sequence"/>
</dbReference>
<keyword evidence="4" id="KW-1185">Reference proteome</keyword>
<dbReference type="InterPro" id="IPR040024">
    <property type="entry name" value="PPP1R21"/>
</dbReference>
<dbReference type="PANTHER" id="PTHR21448:SF0">
    <property type="entry name" value="PROTEIN PHOSPHATASE 1 REGULATORY SUBUNIT 21"/>
    <property type="match status" value="1"/>
</dbReference>
<feature type="coiled-coil region" evidence="1">
    <location>
        <begin position="28"/>
        <end position="55"/>
    </location>
</feature>
<organism evidence="3 4">
    <name type="scientific">Symbiodinium microadriaticum</name>
    <name type="common">Dinoflagellate</name>
    <name type="synonym">Zooxanthella microadriatica</name>
    <dbReference type="NCBI Taxonomy" id="2951"/>
    <lineage>
        <taxon>Eukaryota</taxon>
        <taxon>Sar</taxon>
        <taxon>Alveolata</taxon>
        <taxon>Dinophyceae</taxon>
        <taxon>Suessiales</taxon>
        <taxon>Symbiodiniaceae</taxon>
        <taxon>Symbiodinium</taxon>
    </lineage>
</organism>
<accession>A0A1Q9E634</accession>
<reference evidence="3 4" key="1">
    <citation type="submission" date="2016-02" db="EMBL/GenBank/DDBJ databases">
        <title>Genome analysis of coral dinoflagellate symbionts highlights evolutionary adaptations to a symbiotic lifestyle.</title>
        <authorList>
            <person name="Aranda M."/>
            <person name="Li Y."/>
            <person name="Liew Y.J."/>
            <person name="Baumgarten S."/>
            <person name="Simakov O."/>
            <person name="Wilson M."/>
            <person name="Piel J."/>
            <person name="Ashoor H."/>
            <person name="Bougouffa S."/>
            <person name="Bajic V.B."/>
            <person name="Ryu T."/>
            <person name="Ravasi T."/>
            <person name="Bayer T."/>
            <person name="Micklem G."/>
            <person name="Kim H."/>
            <person name="Bhak J."/>
            <person name="Lajeunesse T.C."/>
            <person name="Voolstra C.R."/>
        </authorList>
    </citation>
    <scope>NUCLEOTIDE SEQUENCE [LARGE SCALE GENOMIC DNA]</scope>
    <source>
        <strain evidence="3 4">CCMP2467</strain>
    </source>
</reference>
<dbReference type="AlphaFoldDB" id="A0A1Q9E634"/>
<evidence type="ECO:0000259" key="2">
    <source>
        <dbReference type="SMART" id="SM01254"/>
    </source>
</evidence>
<feature type="domain" description="Protein phosphatase 1 regulatory subunit 21 N-terminal" evidence="2">
    <location>
        <begin position="10"/>
        <end position="117"/>
    </location>
</feature>
<proteinExistence type="predicted"/>
<sequence>MADDERLLKLKEKYNQLKQANGVLKKGLLDKQEECARLEQQLKERDSTIREQLEEIDHLQFQNGRMSKQLGTLTAQVEESRKTQTQSSWSMGGLISGKQQEAMQKAESDLAVLRDELMMKIQENEELHMRVFEAQRQHDEEAERLRDTEATKGRDLERYAAQLKSSKEEVERLSAEGSRMAERISTLDNQLFASAQLSQSLREQLDKERLEATETKTALQSRLAQWVPFDWTCHDLWTGFGLGSQQGRLARQREEALTELSSAVREACQQSSGALQKWPSAVLAGGDEEPASRLRIRSKVAEFAQQLSQSVLEAAPALADLLAKSGLALTPFQKQELRRQTQELLQIHRRWVLYQSLLLLHDWQSTAAARSSQEEALAQSFVDCLWRLHRCVRSLVARLRVASLVPGLSTESRSSCHFALARRCLKKAPAPVEKEAGKVSSAGAEAALRLGLMQRSLGDVCHCWRALSRCLSSWAAARGGTSASAAGSVSQESGGTVVELLGYIHGLCGCLTERLMPIMERLSTQVSSAQGEPMLFLRPPKPQTLKLASHGFNISPPCRADMWPGRSGADERTSQAPGHPVASLWSIRLGLTRPWDVRRAWSRSHEWAAEDARLHESLSVQLKPSSRFGR</sequence>
<dbReference type="Pfam" id="PF10205">
    <property type="entry name" value="KLRAQ"/>
    <property type="match status" value="1"/>
</dbReference>
<name>A0A1Q9E634_SYMMI</name>
<dbReference type="InterPro" id="IPR019343">
    <property type="entry name" value="PPP1R21_N"/>
</dbReference>
<dbReference type="OrthoDB" id="442203at2759"/>